<keyword evidence="3" id="KW-1185">Reference proteome</keyword>
<feature type="region of interest" description="Disordered" evidence="1">
    <location>
        <begin position="1"/>
        <end position="75"/>
    </location>
</feature>
<feature type="compositionally biased region" description="Basic and acidic residues" evidence="1">
    <location>
        <begin position="378"/>
        <end position="399"/>
    </location>
</feature>
<proteinExistence type="predicted"/>
<evidence type="ECO:0000313" key="3">
    <source>
        <dbReference type="Proteomes" id="UP000246702"/>
    </source>
</evidence>
<dbReference type="AlphaFoldDB" id="A0A317WCU3"/>
<dbReference type="OrthoDB" id="4156714at2759"/>
<comment type="caution">
    <text evidence="2">The sequence shown here is derived from an EMBL/GenBank/DDBJ whole genome shotgun (WGS) entry which is preliminary data.</text>
</comment>
<name>A0A317WCU3_9EURO</name>
<dbReference type="Proteomes" id="UP000246702">
    <property type="component" value="Unassembled WGS sequence"/>
</dbReference>
<gene>
    <name evidence="2" type="ORF">BO94DRAFT_576386</name>
</gene>
<dbReference type="RefSeq" id="XP_025465962.1">
    <property type="nucleotide sequence ID" value="XM_025615132.1"/>
</dbReference>
<reference evidence="2 3" key="1">
    <citation type="submission" date="2016-12" db="EMBL/GenBank/DDBJ databases">
        <title>The genomes of Aspergillus section Nigri reveals drivers in fungal speciation.</title>
        <authorList>
            <consortium name="DOE Joint Genome Institute"/>
            <person name="Vesth T.C."/>
            <person name="Nybo J."/>
            <person name="Theobald S."/>
            <person name="Brandl J."/>
            <person name="Frisvad J.C."/>
            <person name="Nielsen K.F."/>
            <person name="Lyhne E.K."/>
            <person name="Kogle M.E."/>
            <person name="Kuo A."/>
            <person name="Riley R."/>
            <person name="Clum A."/>
            <person name="Nolan M."/>
            <person name="Lipzen A."/>
            <person name="Salamov A."/>
            <person name="Henrissat B."/>
            <person name="Wiebenga A."/>
            <person name="De Vries R.P."/>
            <person name="Grigoriev I.V."/>
            <person name="Mortensen U.H."/>
            <person name="Andersen M.R."/>
            <person name="Baker S.E."/>
        </authorList>
    </citation>
    <scope>NUCLEOTIDE SEQUENCE [LARGE SCALE GENOMIC DNA]</scope>
    <source>
        <strain evidence="2 3">CBS 115572</strain>
    </source>
</reference>
<organism evidence="2 3">
    <name type="scientific">Aspergillus sclerotioniger CBS 115572</name>
    <dbReference type="NCBI Taxonomy" id="1450535"/>
    <lineage>
        <taxon>Eukaryota</taxon>
        <taxon>Fungi</taxon>
        <taxon>Dikarya</taxon>
        <taxon>Ascomycota</taxon>
        <taxon>Pezizomycotina</taxon>
        <taxon>Eurotiomycetes</taxon>
        <taxon>Eurotiomycetidae</taxon>
        <taxon>Eurotiales</taxon>
        <taxon>Aspergillaceae</taxon>
        <taxon>Aspergillus</taxon>
        <taxon>Aspergillus subgen. Circumdati</taxon>
    </lineage>
</organism>
<feature type="compositionally biased region" description="Acidic residues" evidence="1">
    <location>
        <begin position="411"/>
        <end position="420"/>
    </location>
</feature>
<dbReference type="EMBL" id="MSFK01000019">
    <property type="protein sequence ID" value="PWY83177.1"/>
    <property type="molecule type" value="Genomic_DNA"/>
</dbReference>
<feature type="compositionally biased region" description="Basic and acidic residues" evidence="1">
    <location>
        <begin position="44"/>
        <end position="60"/>
    </location>
</feature>
<feature type="compositionally biased region" description="Basic and acidic residues" evidence="1">
    <location>
        <begin position="431"/>
        <end position="443"/>
    </location>
</feature>
<feature type="compositionally biased region" description="Basic residues" evidence="1">
    <location>
        <begin position="465"/>
        <end position="479"/>
    </location>
</feature>
<evidence type="ECO:0000256" key="1">
    <source>
        <dbReference type="SAM" id="MobiDB-lite"/>
    </source>
</evidence>
<protein>
    <submittedName>
        <fullName evidence="2">Uncharacterized protein</fullName>
    </submittedName>
</protein>
<feature type="region of interest" description="Disordered" evidence="1">
    <location>
        <begin position="378"/>
        <end position="485"/>
    </location>
</feature>
<sequence>MGDNQVRDASPQGPSPKPIHEEPQPASRSETQEQTDDVGALKTDIVRLKAALHGERREGSKQGWSKFPGESSWPAPDPTYPPMGFRDLFFAAKSWAECYVEEDTAVLAKSSTNEKQSILRALEGYCVQDLDWDTFIGSLPYPICDTAPRKLAQSMLVKDVIDKFFINPFYYLDEMTYHEEKQTEKSPSFPQHLQHLFQQFLTASPASAMNWKTETVRLANSAEDNQAPNTELGMRTKKRREEAARSFASSMLTYPPFLILLRECEDPKRKADLVGYYQKAQELAICLDQWGETCECTDLKRLSPSVFSHRSENMKAHYNHHIMPADKDDRLDGHQILFITQPVVSRLRGAASISIEERWAIIEAVVEDGKMIKEEYEKMSEEQTTRNHERGRRIAEENSRQQAEWAKLEARDDDEGEEETEKGVSTKKRGNKENEEDQKKEQDDKDDDNEGKRPKRVTKEVKVKETKRRGRPVRKGKRVANRETS</sequence>
<evidence type="ECO:0000313" key="2">
    <source>
        <dbReference type="EMBL" id="PWY83177.1"/>
    </source>
</evidence>
<accession>A0A317WCU3</accession>
<dbReference type="GeneID" id="37117275"/>